<dbReference type="InterPro" id="IPR052035">
    <property type="entry name" value="ZnF_BED_domain_contain"/>
</dbReference>
<dbReference type="OrthoDB" id="5024961at2759"/>
<name>A0A8H5Z5P7_9HYPO</name>
<dbReference type="InterPro" id="IPR054722">
    <property type="entry name" value="PolX-like_BBD"/>
</dbReference>
<organism evidence="11 12">
    <name type="scientific">Fusarium mundagurra</name>
    <dbReference type="NCBI Taxonomy" id="1567541"/>
    <lineage>
        <taxon>Eukaryota</taxon>
        <taxon>Fungi</taxon>
        <taxon>Dikarya</taxon>
        <taxon>Ascomycota</taxon>
        <taxon>Pezizomycotina</taxon>
        <taxon>Sordariomycetes</taxon>
        <taxon>Hypocreomycetidae</taxon>
        <taxon>Hypocreales</taxon>
        <taxon>Nectriaceae</taxon>
        <taxon>Fusarium</taxon>
        <taxon>Fusarium fujikuroi species complex</taxon>
    </lineage>
</organism>
<dbReference type="EMBL" id="JAAOAN010000061">
    <property type="protein sequence ID" value="KAF5723601.1"/>
    <property type="molecule type" value="Genomic_DNA"/>
</dbReference>
<evidence type="ECO:0000256" key="8">
    <source>
        <dbReference type="SAM" id="MobiDB-lite"/>
    </source>
</evidence>
<accession>A0A8H5Z5P7</accession>
<keyword evidence="12" id="KW-1185">Reference proteome</keyword>
<dbReference type="PANTHER" id="PTHR46481">
    <property type="entry name" value="ZINC FINGER BED DOMAIN-CONTAINING PROTEIN 4"/>
    <property type="match status" value="1"/>
</dbReference>
<dbReference type="GO" id="GO:0003723">
    <property type="term" value="F:RNA binding"/>
    <property type="evidence" value="ECO:0007669"/>
    <property type="project" value="UniProtKB-KW"/>
</dbReference>
<keyword evidence="4" id="KW-0862">Zinc</keyword>
<evidence type="ECO:0000256" key="7">
    <source>
        <dbReference type="PROSITE-ProRule" id="PRU00047"/>
    </source>
</evidence>
<evidence type="ECO:0000313" key="11">
    <source>
        <dbReference type="EMBL" id="KAF5723601.1"/>
    </source>
</evidence>
<dbReference type="Gene3D" id="3.30.420.10">
    <property type="entry name" value="Ribonuclease H-like superfamily/Ribonuclease H"/>
    <property type="match status" value="1"/>
</dbReference>
<dbReference type="InterPro" id="IPR012337">
    <property type="entry name" value="RNaseH-like_sf"/>
</dbReference>
<feature type="compositionally biased region" description="Polar residues" evidence="8">
    <location>
        <begin position="259"/>
        <end position="271"/>
    </location>
</feature>
<feature type="region of interest" description="Disordered" evidence="8">
    <location>
        <begin position="225"/>
        <end position="278"/>
    </location>
</feature>
<evidence type="ECO:0000259" key="9">
    <source>
        <dbReference type="PROSITE" id="PS50158"/>
    </source>
</evidence>
<dbReference type="InterPro" id="IPR001584">
    <property type="entry name" value="Integrase_cat-core"/>
</dbReference>
<dbReference type="InterPro" id="IPR001878">
    <property type="entry name" value="Znf_CCHC"/>
</dbReference>
<keyword evidence="5" id="KW-0694">RNA-binding</keyword>
<evidence type="ECO:0000259" key="10">
    <source>
        <dbReference type="PROSITE" id="PS50994"/>
    </source>
</evidence>
<dbReference type="InterPro" id="IPR036397">
    <property type="entry name" value="RNaseH_sf"/>
</dbReference>
<evidence type="ECO:0000256" key="3">
    <source>
        <dbReference type="ARBA" id="ARBA00022771"/>
    </source>
</evidence>
<dbReference type="GO" id="GO:0008270">
    <property type="term" value="F:zinc ion binding"/>
    <property type="evidence" value="ECO:0007669"/>
    <property type="project" value="UniProtKB-KW"/>
</dbReference>
<feature type="region of interest" description="Disordered" evidence="8">
    <location>
        <begin position="1"/>
        <end position="41"/>
    </location>
</feature>
<dbReference type="PROSITE" id="PS50158">
    <property type="entry name" value="ZF_CCHC"/>
    <property type="match status" value="1"/>
</dbReference>
<gene>
    <name evidence="11" type="ORF">FMUND_1672</name>
</gene>
<comment type="caution">
    <text evidence="11">The sequence shown here is derived from an EMBL/GenBank/DDBJ whole genome shotgun (WGS) entry which is preliminary data.</text>
</comment>
<sequence>MTSQRAPPSTMRTRNTIRVSPASESSRPGASGQDHTPSSMYDSTTVISEKNTLFLPQELKLGGPSNWEQYCPAQKAILRINGLEDAVFGDYPPEEQQTIDQKIRAAKAAVSIRGNCTGEALSQLVGIENPQEMFNLLQAYCISTGPVLLQTTLYQFIRIKTSSYETIPQFNVDFERLVKLLLEQKEPISDTLKKVVYLTACENEYPDWTARQRALLRSEHPPTLRSIQQDLIDENSKKTGRKGPTARKQEASGRRRGSSKNLRATNKSSQETNHRVGKHKDYTCTNCKKRGHHENDCWFAHKDKRPDWAVRLAKELMEHDLQRDNTKNLHIKESNHMTVERSFLILEDSVSDELPMDNTEKCRVSLGNISSPTAWLFDTGSSVHICNDQSLFTELQPATRTVLITGGGKVYPSGRGTVKICFINKWGDQVTINLKDTLFIPEFPVNVMSGLRLYKNGGWIDGNDIYDPTGDVFGLLRIGRDGLYVNTEVGKTAVSNQAVSELQQEPCNHHTVSSNQCLNVDLWHRRLGHVNAYQVSQTAKMARGMYCDDHHDHQPFNYCLACDIAKALRWTPRNKRKRASRAGFIHVDTFKVNPPGIRGERWGMIATDDRHRMRWAYTFTRKGMASELLGQLISKIRTQYGIRVHAIQMDGGSELYGASLKNLEYTHGVKIIKTTPYTPEFNGVAERSNRIIFDKVRATMESERIPIRMADLPLDPELPTNNEGHAEVPWRSLNPDPEVRQPSTWAPTSDEERRIFRVWKGFTLAERSKDTLSWVWNYGVEIQSKASRRWICMPCVRQKTPTLQSYESKGTQNAELHLWKAHGYWDPSGRRSTPSEKKGGKRVLASISDFMNLKRSDPKEQALANSLIKRFDRGEFQKLIVNWIVESQQSFKQVEHPRLQQIFECLNPAVKVTSAHITAKTVHTLAVQQFERYHSTVQQVLKRSPGQIHIAFDGARTRNRHALYGVTAVFRDTENQLQKVVLGIPELVERHTGENIAAEILEIIRSFSIEDKVGYFTLDNAANNETAMSEIAEELKFDPVQRRVRCMGHILNLVVKSLLFGKDVDAFEKSLVKEEPLARATHDQWMRKGPVGKAHNFVVWVHRADLLTQLLRQLQRDSFAASGEPESGKQRPVDVVLDNDTSWLSQYYMIKRMLRLQPVYEEFIAKAKRLFRDARKGEGGQNLPACLEESSFINESDWAVLRTFDEILSDFHVVVQVLQGDGHSRYRSSGVREAFGSMTDVLEAFEFLLGRLEDAKSCIERHPEPEQFCVNINLGWKKLDKYYNTLRDLPAYYAAAALHPSLRWDYFDEVWGQQHPGWVDEAKEIVQRLWDTEYRDLQITVTSPEGPVVKRRKTTLSSFDRYRNRYRQSQPSAAQADEYIRWQASVSGSDKDVADPVEYWVLKRFEYPRLSRMALDVMTVPAMSSECERLFSATGLMVTPLRNRLDAGTIGLIQTLRSWLRAGIIEDVDSILLDDTALQEAVGRDGLEERQE</sequence>
<dbReference type="SUPFAM" id="SSF53098">
    <property type="entry name" value="Ribonuclease H-like"/>
    <property type="match status" value="2"/>
</dbReference>
<evidence type="ECO:0000256" key="2">
    <source>
        <dbReference type="ARBA" id="ARBA00022723"/>
    </source>
</evidence>
<evidence type="ECO:0000256" key="6">
    <source>
        <dbReference type="ARBA" id="ARBA00023242"/>
    </source>
</evidence>
<dbReference type="InterPro" id="IPR008906">
    <property type="entry name" value="HATC_C_dom"/>
</dbReference>
<evidence type="ECO:0000313" key="12">
    <source>
        <dbReference type="Proteomes" id="UP000544331"/>
    </source>
</evidence>
<evidence type="ECO:0000256" key="5">
    <source>
        <dbReference type="ARBA" id="ARBA00022884"/>
    </source>
</evidence>
<dbReference type="Proteomes" id="UP000544331">
    <property type="component" value="Unassembled WGS sequence"/>
</dbReference>
<reference evidence="11 12" key="1">
    <citation type="submission" date="2020-05" db="EMBL/GenBank/DDBJ databases">
        <title>Identification and distribution of gene clusters putatively required for synthesis of sphingolipid metabolism inhibitors in phylogenetically diverse species of the filamentous fungus Fusarium.</title>
        <authorList>
            <person name="Kim H.-S."/>
            <person name="Busman M."/>
            <person name="Brown D.W."/>
            <person name="Divon H."/>
            <person name="Uhlig S."/>
            <person name="Proctor R.H."/>
        </authorList>
    </citation>
    <scope>NUCLEOTIDE SEQUENCE [LARGE SCALE GENOMIC DNA]</scope>
    <source>
        <strain evidence="11 12">NRRL 66235</strain>
    </source>
</reference>
<keyword evidence="2" id="KW-0479">Metal-binding</keyword>
<comment type="subcellular location">
    <subcellularLocation>
        <location evidence="1">Nucleus</location>
    </subcellularLocation>
</comment>
<dbReference type="PROSITE" id="PS50994">
    <property type="entry name" value="INTEGRASE"/>
    <property type="match status" value="1"/>
</dbReference>
<feature type="domain" description="Integrase catalytic" evidence="10">
    <location>
        <begin position="568"/>
        <end position="743"/>
    </location>
</feature>
<evidence type="ECO:0000256" key="1">
    <source>
        <dbReference type="ARBA" id="ARBA00004123"/>
    </source>
</evidence>
<dbReference type="GO" id="GO:0005634">
    <property type="term" value="C:nucleus"/>
    <property type="evidence" value="ECO:0007669"/>
    <property type="project" value="UniProtKB-SubCell"/>
</dbReference>
<protein>
    <submittedName>
        <fullName evidence="11">Ribonuclease H</fullName>
    </submittedName>
</protein>
<dbReference type="GO" id="GO:0015074">
    <property type="term" value="P:DNA integration"/>
    <property type="evidence" value="ECO:0007669"/>
    <property type="project" value="InterPro"/>
</dbReference>
<proteinExistence type="predicted"/>
<dbReference type="PANTHER" id="PTHR46481:SF10">
    <property type="entry name" value="ZINC FINGER BED DOMAIN-CONTAINING PROTEIN 39"/>
    <property type="match status" value="1"/>
</dbReference>
<keyword evidence="6" id="KW-0539">Nucleus</keyword>
<keyword evidence="3 7" id="KW-0863">Zinc-finger</keyword>
<evidence type="ECO:0000256" key="4">
    <source>
        <dbReference type="ARBA" id="ARBA00022833"/>
    </source>
</evidence>
<dbReference type="GO" id="GO:0046983">
    <property type="term" value="F:protein dimerization activity"/>
    <property type="evidence" value="ECO:0007669"/>
    <property type="project" value="InterPro"/>
</dbReference>
<feature type="region of interest" description="Disordered" evidence="8">
    <location>
        <begin position="724"/>
        <end position="746"/>
    </location>
</feature>
<feature type="domain" description="CCHC-type" evidence="9">
    <location>
        <begin position="284"/>
        <end position="297"/>
    </location>
</feature>
<dbReference type="Pfam" id="PF22936">
    <property type="entry name" value="Pol_BBD"/>
    <property type="match status" value="1"/>
</dbReference>
<dbReference type="Pfam" id="PF05699">
    <property type="entry name" value="Dimer_Tnp_hAT"/>
    <property type="match status" value="1"/>
</dbReference>